<proteinExistence type="predicted"/>
<comment type="caution">
    <text evidence="2">The sequence shown here is derived from an EMBL/GenBank/DDBJ whole genome shotgun (WGS) entry which is preliminary data.</text>
</comment>
<dbReference type="Proteomes" id="UP000483820">
    <property type="component" value="Chromosome II"/>
</dbReference>
<reference evidence="2 3" key="1">
    <citation type="submission" date="2019-12" db="EMBL/GenBank/DDBJ databases">
        <title>Chromosome-level assembly of the Caenorhabditis remanei genome.</title>
        <authorList>
            <person name="Teterina A.A."/>
            <person name="Willis J.H."/>
            <person name="Phillips P.C."/>
        </authorList>
    </citation>
    <scope>NUCLEOTIDE SEQUENCE [LARGE SCALE GENOMIC DNA]</scope>
    <source>
        <strain evidence="2 3">PX506</strain>
        <tissue evidence="2">Whole organism</tissue>
    </source>
</reference>
<dbReference type="RefSeq" id="XP_003097770.2">
    <property type="nucleotide sequence ID" value="XM_003097722.2"/>
</dbReference>
<evidence type="ECO:0000313" key="2">
    <source>
        <dbReference type="EMBL" id="KAF1764433.1"/>
    </source>
</evidence>
<evidence type="ECO:0000313" key="3">
    <source>
        <dbReference type="Proteomes" id="UP000483820"/>
    </source>
</evidence>
<organism evidence="2 3">
    <name type="scientific">Caenorhabditis remanei</name>
    <name type="common">Caenorhabditis vulgaris</name>
    <dbReference type="NCBI Taxonomy" id="31234"/>
    <lineage>
        <taxon>Eukaryota</taxon>
        <taxon>Metazoa</taxon>
        <taxon>Ecdysozoa</taxon>
        <taxon>Nematoda</taxon>
        <taxon>Chromadorea</taxon>
        <taxon>Rhabditida</taxon>
        <taxon>Rhabditina</taxon>
        <taxon>Rhabditomorpha</taxon>
        <taxon>Rhabditoidea</taxon>
        <taxon>Rhabditidae</taxon>
        <taxon>Peloderinae</taxon>
        <taxon>Caenorhabditis</taxon>
    </lineage>
</organism>
<dbReference type="EMBL" id="WUAV01000002">
    <property type="protein sequence ID" value="KAF1764433.1"/>
    <property type="molecule type" value="Genomic_DNA"/>
</dbReference>
<accession>A0A6A5HDI0</accession>
<dbReference type="CTD" id="9826895"/>
<name>A0A6A5HDI0_CAERE</name>
<feature type="coiled-coil region" evidence="1">
    <location>
        <begin position="64"/>
        <end position="115"/>
    </location>
</feature>
<evidence type="ECO:0000256" key="1">
    <source>
        <dbReference type="SAM" id="Coils"/>
    </source>
</evidence>
<sequence>MSTYFGQIVRNTVMDFYNYLVTSLTLFTPAIENTVKPRRFRKIRTKPTVSKSVTDAVLPPEDLLKLAVKKLRVLKNEVGNWRQEALQNMLVLKLYNHIEESNKELKTKKEVMEENSSSV</sequence>
<dbReference type="KEGG" id="crq:GCK72_004381"/>
<protein>
    <submittedName>
        <fullName evidence="2">Uncharacterized protein</fullName>
    </submittedName>
</protein>
<dbReference type="GeneID" id="9826895"/>
<keyword evidence="1" id="KW-0175">Coiled coil</keyword>
<gene>
    <name evidence="2" type="ORF">GCK72_004381</name>
</gene>
<dbReference type="AlphaFoldDB" id="A0A6A5HDI0"/>